<reference evidence="1 2" key="1">
    <citation type="journal article" date="2012" name="PLoS Pathog.">
        <title>Diverse lifestyles and strategies of plant pathogenesis encoded in the genomes of eighteen Dothideomycetes fungi.</title>
        <authorList>
            <person name="Ohm R.A."/>
            <person name="Feau N."/>
            <person name="Henrissat B."/>
            <person name="Schoch C.L."/>
            <person name="Horwitz B.A."/>
            <person name="Barry K.W."/>
            <person name="Condon B.J."/>
            <person name="Copeland A.C."/>
            <person name="Dhillon B."/>
            <person name="Glaser F."/>
            <person name="Hesse C.N."/>
            <person name="Kosti I."/>
            <person name="LaButti K."/>
            <person name="Lindquist E.A."/>
            <person name="Lucas S."/>
            <person name="Salamov A.A."/>
            <person name="Bradshaw R.E."/>
            <person name="Ciuffetti L."/>
            <person name="Hamelin R.C."/>
            <person name="Kema G.H.J."/>
            <person name="Lawrence C."/>
            <person name="Scott J.A."/>
            <person name="Spatafora J.W."/>
            <person name="Turgeon B.G."/>
            <person name="de Wit P.J.G.M."/>
            <person name="Zhong S."/>
            <person name="Goodwin S.B."/>
            <person name="Grigoriev I.V."/>
        </authorList>
    </citation>
    <scope>NUCLEOTIDE SEQUENCE [LARGE SCALE GENOMIC DNA]</scope>
    <source>
        <strain evidence="2">ND90Pr / ATCC 201652</strain>
    </source>
</reference>
<dbReference type="AlphaFoldDB" id="M2SNJ3"/>
<keyword evidence="2" id="KW-1185">Reference proteome</keyword>
<organism evidence="1 2">
    <name type="scientific">Cochliobolus sativus (strain ND90Pr / ATCC 201652)</name>
    <name type="common">Common root rot and spot blotch fungus</name>
    <name type="synonym">Bipolaris sorokiniana</name>
    <dbReference type="NCBI Taxonomy" id="665912"/>
    <lineage>
        <taxon>Eukaryota</taxon>
        <taxon>Fungi</taxon>
        <taxon>Dikarya</taxon>
        <taxon>Ascomycota</taxon>
        <taxon>Pezizomycotina</taxon>
        <taxon>Dothideomycetes</taxon>
        <taxon>Pleosporomycetidae</taxon>
        <taxon>Pleosporales</taxon>
        <taxon>Pleosporineae</taxon>
        <taxon>Pleosporaceae</taxon>
        <taxon>Bipolaris</taxon>
    </lineage>
</organism>
<sequence>MNDSFKNNLRQASKKSLSLVSICRTYQFVYEQPETDETHSKFRDAPRIFQDELQERNGIINGGTLIMQKLPWTNQLQCVVELYCVYANLGSSAPIPNTFTNHCLEVIGVMNLPGIVFGRKTPKIGFWERLREAELETCQGLMSGVETLTGLPRSLLDILAYTEHDPAQLELWNWHGEMGDSLQAQLWDAWRYAGILYREHVVAKSEDIDRDGVPEISVMGLPSTKYILWRS</sequence>
<gene>
    <name evidence="1" type="ORF">COCSADRAFT_31658</name>
</gene>
<evidence type="ECO:0000313" key="1">
    <source>
        <dbReference type="EMBL" id="EMD58352.1"/>
    </source>
</evidence>
<dbReference type="GeneID" id="19136491"/>
<dbReference type="EMBL" id="KB445657">
    <property type="protein sequence ID" value="EMD58352.1"/>
    <property type="molecule type" value="Genomic_DNA"/>
</dbReference>
<dbReference type="eggNOG" id="ENOG502S69E">
    <property type="taxonomic scope" value="Eukaryota"/>
</dbReference>
<dbReference type="KEGG" id="bsc:COCSADRAFT_31658"/>
<dbReference type="Proteomes" id="UP000016934">
    <property type="component" value="Unassembled WGS sequence"/>
</dbReference>
<reference evidence="2" key="2">
    <citation type="journal article" date="2013" name="PLoS Genet.">
        <title>Comparative genome structure, secondary metabolite, and effector coding capacity across Cochliobolus pathogens.</title>
        <authorList>
            <person name="Condon B.J."/>
            <person name="Leng Y."/>
            <person name="Wu D."/>
            <person name="Bushley K.E."/>
            <person name="Ohm R.A."/>
            <person name="Otillar R."/>
            <person name="Martin J."/>
            <person name="Schackwitz W."/>
            <person name="Grimwood J."/>
            <person name="MohdZainudin N."/>
            <person name="Xue C."/>
            <person name="Wang R."/>
            <person name="Manning V.A."/>
            <person name="Dhillon B."/>
            <person name="Tu Z.J."/>
            <person name="Steffenson B.J."/>
            <person name="Salamov A."/>
            <person name="Sun H."/>
            <person name="Lowry S."/>
            <person name="LaButti K."/>
            <person name="Han J."/>
            <person name="Copeland A."/>
            <person name="Lindquist E."/>
            <person name="Barry K."/>
            <person name="Schmutz J."/>
            <person name="Baker S.E."/>
            <person name="Ciuffetti L.M."/>
            <person name="Grigoriev I.V."/>
            <person name="Zhong S."/>
            <person name="Turgeon B.G."/>
        </authorList>
    </citation>
    <scope>NUCLEOTIDE SEQUENCE [LARGE SCALE GENOMIC DNA]</scope>
    <source>
        <strain evidence="2">ND90Pr / ATCC 201652</strain>
    </source>
</reference>
<dbReference type="RefSeq" id="XP_007705948.1">
    <property type="nucleotide sequence ID" value="XM_007707758.1"/>
</dbReference>
<name>M2SNJ3_COCSN</name>
<evidence type="ECO:0000313" key="2">
    <source>
        <dbReference type="Proteomes" id="UP000016934"/>
    </source>
</evidence>
<dbReference type="HOGENOM" id="CLU_038300_1_0_1"/>
<dbReference type="STRING" id="665912.M2SNJ3"/>
<accession>M2SNJ3</accession>
<dbReference type="OrthoDB" id="5333823at2759"/>
<protein>
    <submittedName>
        <fullName evidence="1">Uncharacterized protein</fullName>
    </submittedName>
</protein>
<proteinExistence type="predicted"/>